<accession>A0A7G1I950</accession>
<dbReference type="PANTHER" id="PTHR36439:SF1">
    <property type="entry name" value="DUF1697 DOMAIN-CONTAINING PROTEIN"/>
    <property type="match status" value="1"/>
</dbReference>
<evidence type="ECO:0000256" key="3">
    <source>
        <dbReference type="SAM" id="MobiDB-lite"/>
    </source>
</evidence>
<dbReference type="PANTHER" id="PTHR36439">
    <property type="entry name" value="BLL4334 PROTEIN"/>
    <property type="match status" value="1"/>
</dbReference>
<protein>
    <recommendedName>
        <fullName evidence="6">DUF1697 domain-containing protein</fullName>
    </recommendedName>
</protein>
<gene>
    <name evidence="4" type="ORF">NIIDMKKI_15380</name>
</gene>
<dbReference type="InterPro" id="IPR029063">
    <property type="entry name" value="SAM-dependent_MTases_sf"/>
</dbReference>
<evidence type="ECO:0000256" key="1">
    <source>
        <dbReference type="ARBA" id="ARBA00022603"/>
    </source>
</evidence>
<dbReference type="AlphaFoldDB" id="A0A7G1I950"/>
<reference evidence="4 5" key="1">
    <citation type="submission" date="2020-07" db="EMBL/GenBank/DDBJ databases">
        <title>Mycobacterium kansasii (former subtype) with zoonotic potential isolated from diseased indoor pet cat, Japan.</title>
        <authorList>
            <person name="Fukano H."/>
            <person name="Terazono T."/>
            <person name="Hoshino Y."/>
        </authorList>
    </citation>
    <scope>NUCLEOTIDE SEQUENCE [LARGE SCALE GENOMIC DNA]</scope>
    <source>
        <strain evidence="4 5">Kuro-I</strain>
    </source>
</reference>
<sequence>MTRYAAFMRGVNVGGVTLKMADVAAALTDAGLTDVRTVLASGNVLLESSSDAAQVRATAEAALREQFGYDAWVLVYDIDTVHAIDDGYPFDREVDGYQSYVTFVSDAAVLDELAALQGGPAEKISRGDGVVYWQVPKGSTLNSAIGQTMGKALQVVDHHPQPANPGQGAEMTPADEAAQQKVSLTGVSETALLTLNARAAEARRSDPIIEDPMAVRLVDSIDFDFAKFGPTRQDIALRARAFDAAALSYLGRHPSATVVALAEGLQTSFWRLDAALSDGQFRWLTVDLEPVIDIRARLLPTPARVSVCAQSALDYSWMDCVDPSGGVFITAEGLLMYLQPEQALALISECAQKFPGGQMLFDLPPRWFTLFSRLGIRTSLRYKIPPMPFSLSVGQAADLVNTVPGIRAVRDVPLPTGRGGVQRRAVDGLSHARLRRAASMPDPAGVRLNPQSGTFVR</sequence>
<keyword evidence="1" id="KW-0489">Methyltransferase</keyword>
<dbReference type="InterPro" id="IPR007213">
    <property type="entry name" value="Ppm1/Ppm2/Tcmp"/>
</dbReference>
<proteinExistence type="predicted"/>
<evidence type="ECO:0000313" key="4">
    <source>
        <dbReference type="EMBL" id="BCI86332.1"/>
    </source>
</evidence>
<name>A0A7G1I950_MYCKA</name>
<keyword evidence="2" id="KW-0808">Transferase</keyword>
<dbReference type="InterPro" id="IPR012545">
    <property type="entry name" value="DUF1697"/>
</dbReference>
<dbReference type="GO" id="GO:0008168">
    <property type="term" value="F:methyltransferase activity"/>
    <property type="evidence" value="ECO:0007669"/>
    <property type="project" value="UniProtKB-KW"/>
</dbReference>
<evidence type="ECO:0008006" key="6">
    <source>
        <dbReference type="Google" id="ProtNLM"/>
    </source>
</evidence>
<dbReference type="SUPFAM" id="SSF53335">
    <property type="entry name" value="S-adenosyl-L-methionine-dependent methyltransferases"/>
    <property type="match status" value="1"/>
</dbReference>
<dbReference type="Gene3D" id="3.40.50.150">
    <property type="entry name" value="Vaccinia Virus protein VP39"/>
    <property type="match status" value="1"/>
</dbReference>
<dbReference type="Pfam" id="PF04072">
    <property type="entry name" value="LCM"/>
    <property type="match status" value="1"/>
</dbReference>
<dbReference type="Gene3D" id="3.30.70.1280">
    <property type="entry name" value="SP0830-like domains"/>
    <property type="match status" value="1"/>
</dbReference>
<dbReference type="EMBL" id="AP023343">
    <property type="protein sequence ID" value="BCI86332.1"/>
    <property type="molecule type" value="Genomic_DNA"/>
</dbReference>
<dbReference type="GO" id="GO:0032259">
    <property type="term" value="P:methylation"/>
    <property type="evidence" value="ECO:0007669"/>
    <property type="project" value="UniProtKB-KW"/>
</dbReference>
<evidence type="ECO:0000256" key="2">
    <source>
        <dbReference type="ARBA" id="ARBA00022679"/>
    </source>
</evidence>
<keyword evidence="5" id="KW-1185">Reference proteome</keyword>
<feature type="region of interest" description="Disordered" evidence="3">
    <location>
        <begin position="160"/>
        <end position="180"/>
    </location>
</feature>
<dbReference type="SUPFAM" id="SSF160379">
    <property type="entry name" value="SP0830-like"/>
    <property type="match status" value="1"/>
</dbReference>
<evidence type="ECO:0000313" key="5">
    <source>
        <dbReference type="Proteomes" id="UP000516380"/>
    </source>
</evidence>
<dbReference type="Pfam" id="PF08002">
    <property type="entry name" value="DUF1697"/>
    <property type="match status" value="1"/>
</dbReference>
<organism evidence="4 5">
    <name type="scientific">Mycobacterium kansasii</name>
    <dbReference type="NCBI Taxonomy" id="1768"/>
    <lineage>
        <taxon>Bacteria</taxon>
        <taxon>Bacillati</taxon>
        <taxon>Actinomycetota</taxon>
        <taxon>Actinomycetes</taxon>
        <taxon>Mycobacteriales</taxon>
        <taxon>Mycobacteriaceae</taxon>
        <taxon>Mycobacterium</taxon>
    </lineage>
</organism>
<dbReference type="Proteomes" id="UP000516380">
    <property type="component" value="Chromosome"/>
</dbReference>